<protein>
    <submittedName>
        <fullName evidence="6">Putative peptide chain release factor A</fullName>
    </submittedName>
</protein>
<dbReference type="InterPro" id="IPR005139">
    <property type="entry name" value="PCRF"/>
</dbReference>
<dbReference type="PANTHER" id="PTHR43804:SF7">
    <property type="entry name" value="LD18447P"/>
    <property type="match status" value="1"/>
</dbReference>
<dbReference type="Proteomes" id="UP000003932">
    <property type="component" value="Chromosome"/>
</dbReference>
<feature type="domain" description="Prokaryotic-type class I peptide chain release factors" evidence="4">
    <location>
        <begin position="100"/>
        <end position="206"/>
    </location>
</feature>
<dbReference type="Pfam" id="PF03462">
    <property type="entry name" value="PCRF"/>
    <property type="match status" value="1"/>
</dbReference>
<dbReference type="HOGENOM" id="CLU_036856_0_9_6"/>
<reference evidence="6 7" key="1">
    <citation type="journal article" date="2012" name="Mol. Biol. Evol.">
        <title>Genome reduction and co-evolution between the primary and secondary bacterial symbionts of psyllids.</title>
        <authorList>
            <person name="Sloan D.B."/>
            <person name="Moran N.A."/>
        </authorList>
    </citation>
    <scope>NUCLEOTIDE SEQUENCE [LARGE SCALE GENOMIC DNA]</scope>
    <source>
        <strain evidence="6 7">CE</strain>
    </source>
</reference>
<comment type="similarity">
    <text evidence="1">Belongs to the prokaryotic/mitochondrial release factor family.</text>
</comment>
<dbReference type="GO" id="GO:0005737">
    <property type="term" value="C:cytoplasm"/>
    <property type="evidence" value="ECO:0007669"/>
    <property type="project" value="UniProtKB-ARBA"/>
</dbReference>
<dbReference type="Pfam" id="PF00472">
    <property type="entry name" value="RF-1"/>
    <property type="match status" value="1"/>
</dbReference>
<dbReference type="SUPFAM" id="SSF75620">
    <property type="entry name" value="Release factor"/>
    <property type="match status" value="1"/>
</dbReference>
<dbReference type="GO" id="GO:0003747">
    <property type="term" value="F:translation release factor activity"/>
    <property type="evidence" value="ECO:0007669"/>
    <property type="project" value="InterPro"/>
</dbReference>
<dbReference type="STRING" id="1202536.A33U_052"/>
<dbReference type="InterPro" id="IPR000352">
    <property type="entry name" value="Pep_chain_release_fac_I"/>
</dbReference>
<dbReference type="OrthoDB" id="9806673at2"/>
<dbReference type="EMBL" id="CP003541">
    <property type="protein sequence ID" value="AFP83521.1"/>
    <property type="molecule type" value="Genomic_DNA"/>
</dbReference>
<accession>J7GVW1</accession>
<dbReference type="InterPro" id="IPR050057">
    <property type="entry name" value="Prokaryotic/Mito_RF"/>
</dbReference>
<feature type="domain" description="Peptide chain release factor" evidence="5">
    <location>
        <begin position="2"/>
        <end position="91"/>
    </location>
</feature>
<evidence type="ECO:0000256" key="1">
    <source>
        <dbReference type="ARBA" id="ARBA00010835"/>
    </source>
</evidence>
<evidence type="ECO:0000256" key="3">
    <source>
        <dbReference type="ARBA" id="ARBA00022917"/>
    </source>
</evidence>
<dbReference type="AlphaFoldDB" id="J7GVW1"/>
<keyword evidence="3" id="KW-0648">Protein biosynthesis</keyword>
<evidence type="ECO:0000259" key="4">
    <source>
        <dbReference type="Pfam" id="PF00472"/>
    </source>
</evidence>
<dbReference type="RefSeq" id="WP_014886822.1">
    <property type="nucleotide sequence ID" value="NC_018414.1"/>
</dbReference>
<dbReference type="Gene3D" id="3.30.70.1660">
    <property type="match status" value="1"/>
</dbReference>
<dbReference type="InterPro" id="IPR045853">
    <property type="entry name" value="Pep_chain_release_fac_I_sf"/>
</dbReference>
<dbReference type="Gene3D" id="3.30.160.20">
    <property type="match status" value="1"/>
</dbReference>
<evidence type="ECO:0000256" key="2">
    <source>
        <dbReference type="ARBA" id="ARBA00022481"/>
    </source>
</evidence>
<sequence length="229" mass="26749">MNELIFEIRQGVGGDESIYFVKDLYKMYTKFFNKKNIYYNVLNNSNYKEIIIKIETNIYENFLIKESGVHRVQRIPKNENNGKLHTSTCTIFVSKNNNNNILIKFNELKIEVCKSSGAGGQHVNTTNSSVKVTYLPKKISVECSDERSQFLNKAKAINILKKKIEKNYLEENLNNLNNYRKIKLSNSDRAKKIRTYNFPNNKIINHLNGNIYFKMDKILNGDLEIIFKN</sequence>
<dbReference type="KEGG" id="cru:A33U_052"/>
<evidence type="ECO:0000313" key="6">
    <source>
        <dbReference type="EMBL" id="AFP83521.1"/>
    </source>
</evidence>
<dbReference type="PANTHER" id="PTHR43804">
    <property type="entry name" value="LD18447P"/>
    <property type="match status" value="1"/>
</dbReference>
<name>J7GVW1_CARRU</name>
<organism evidence="6 7">
    <name type="scientific">Candidatus Carsonella ruddii CE isolate Thao2000</name>
    <dbReference type="NCBI Taxonomy" id="1202536"/>
    <lineage>
        <taxon>Bacteria</taxon>
        <taxon>Pseudomonadati</taxon>
        <taxon>Pseudomonadota</taxon>
        <taxon>Gammaproteobacteria</taxon>
        <taxon>Oceanospirillales</taxon>
        <taxon>Halomonadaceae</taxon>
        <taxon>Zymobacter group</taxon>
        <taxon>Candidatus Carsonella</taxon>
    </lineage>
</organism>
<dbReference type="PATRIC" id="fig|1202536.3.peg.46"/>
<keyword evidence="2" id="KW-0488">Methylation</keyword>
<gene>
    <name evidence="6" type="primary">prfA</name>
    <name evidence="6" type="ORF">A33U_052</name>
</gene>
<evidence type="ECO:0000313" key="7">
    <source>
        <dbReference type="Proteomes" id="UP000003932"/>
    </source>
</evidence>
<proteinExistence type="inferred from homology"/>
<evidence type="ECO:0000259" key="5">
    <source>
        <dbReference type="Pfam" id="PF03462"/>
    </source>
</evidence>